<dbReference type="SUPFAM" id="SSF56176">
    <property type="entry name" value="FAD-binding/transporter-associated domain-like"/>
    <property type="match status" value="1"/>
</dbReference>
<dbReference type="EMBL" id="ML976717">
    <property type="protein sequence ID" value="KAF1968742.1"/>
    <property type="molecule type" value="Genomic_DNA"/>
</dbReference>
<name>A0A6A5UY46_9PLEO</name>
<evidence type="ECO:0000256" key="3">
    <source>
        <dbReference type="ARBA" id="ARBA00022692"/>
    </source>
</evidence>
<evidence type="ECO:0000256" key="4">
    <source>
        <dbReference type="ARBA" id="ARBA00022989"/>
    </source>
</evidence>
<dbReference type="PANTHER" id="PTHR10801:SF10">
    <property type="entry name" value="FAD BINDING DOMAIN PROTEIN (AFU_ORTHOLOGUE AFUA_6G14300)"/>
    <property type="match status" value="1"/>
</dbReference>
<dbReference type="OrthoDB" id="415825at2759"/>
<feature type="domain" description="FAD-binding PCMH-type" evidence="6">
    <location>
        <begin position="1"/>
        <end position="169"/>
    </location>
</feature>
<dbReference type="InterPro" id="IPR036318">
    <property type="entry name" value="FAD-bd_PCMH-like_sf"/>
</dbReference>
<dbReference type="Proteomes" id="UP000800036">
    <property type="component" value="Unassembled WGS sequence"/>
</dbReference>
<dbReference type="GO" id="GO:0005737">
    <property type="term" value="C:cytoplasm"/>
    <property type="evidence" value="ECO:0007669"/>
    <property type="project" value="TreeGrafter"/>
</dbReference>
<accession>A0A6A5UY46</accession>
<protein>
    <recommendedName>
        <fullName evidence="2">Delta(24)-sterol reductase</fullName>
        <ecNumber evidence="2">1.3.1.72</ecNumber>
    </recommendedName>
</protein>
<evidence type="ECO:0000256" key="1">
    <source>
        <dbReference type="ARBA" id="ARBA00004167"/>
    </source>
</evidence>
<comment type="subcellular location">
    <subcellularLocation>
        <location evidence="1">Membrane</location>
        <topology evidence="1">Single-pass membrane protein</topology>
    </subcellularLocation>
</comment>
<evidence type="ECO:0000256" key="2">
    <source>
        <dbReference type="ARBA" id="ARBA00012405"/>
    </source>
</evidence>
<dbReference type="PANTHER" id="PTHR10801">
    <property type="entry name" value="24-DEHYDROCHOLESTEROL REDUCTASE"/>
    <property type="match status" value="1"/>
</dbReference>
<dbReference type="GO" id="GO:0071949">
    <property type="term" value="F:FAD binding"/>
    <property type="evidence" value="ECO:0007669"/>
    <property type="project" value="InterPro"/>
</dbReference>
<dbReference type="GO" id="GO:0000246">
    <property type="term" value="F:Delta24(24-1) sterol reductase activity"/>
    <property type="evidence" value="ECO:0007669"/>
    <property type="project" value="TreeGrafter"/>
</dbReference>
<dbReference type="InterPro" id="IPR040165">
    <property type="entry name" value="Diminuto-like"/>
</dbReference>
<dbReference type="InterPro" id="IPR016169">
    <property type="entry name" value="FAD-bd_PCMH_sub2"/>
</dbReference>
<evidence type="ECO:0000313" key="8">
    <source>
        <dbReference type="Proteomes" id="UP000800036"/>
    </source>
</evidence>
<evidence type="ECO:0000313" key="7">
    <source>
        <dbReference type="EMBL" id="KAF1968742.1"/>
    </source>
</evidence>
<evidence type="ECO:0000256" key="5">
    <source>
        <dbReference type="ARBA" id="ARBA00023136"/>
    </source>
</evidence>
<dbReference type="GO" id="GO:0008202">
    <property type="term" value="P:steroid metabolic process"/>
    <property type="evidence" value="ECO:0007669"/>
    <property type="project" value="TreeGrafter"/>
</dbReference>
<dbReference type="GO" id="GO:0016020">
    <property type="term" value="C:membrane"/>
    <property type="evidence" value="ECO:0007669"/>
    <property type="project" value="UniProtKB-SubCell"/>
</dbReference>
<keyword evidence="4" id="KW-1133">Transmembrane helix</keyword>
<gene>
    <name evidence="7" type="ORF">BU23DRAFT_655485</name>
</gene>
<dbReference type="GO" id="GO:0050614">
    <property type="term" value="F:Delta24-sterol reductase activity"/>
    <property type="evidence" value="ECO:0007669"/>
    <property type="project" value="UniProtKB-EC"/>
</dbReference>
<dbReference type="AlphaFoldDB" id="A0A6A5UY46"/>
<keyword evidence="5" id="KW-0472">Membrane</keyword>
<dbReference type="Pfam" id="PF01565">
    <property type="entry name" value="FAD_binding_4"/>
    <property type="match status" value="1"/>
</dbReference>
<evidence type="ECO:0000259" key="6">
    <source>
        <dbReference type="PROSITE" id="PS51387"/>
    </source>
</evidence>
<keyword evidence="8" id="KW-1185">Reference proteome</keyword>
<proteinExistence type="predicted"/>
<dbReference type="Gene3D" id="3.30.465.10">
    <property type="match status" value="1"/>
</dbReference>
<dbReference type="InterPro" id="IPR006094">
    <property type="entry name" value="Oxid_FAD_bind_N"/>
</dbReference>
<sequence>MDRHKEEEVSHISHQIHELYQRGDKFRISHGSTNSTRPSTTKRATNIVNIDHLSNVIDVDKAAKTVTVEPNVPMNRLVEATLALGLIPPVVIEFPGITVRGRYSGTSGESSSFKHGYFDQTINWVEMILATGEVVKCSRAKRPDLFHGAAGAVGSLGVTTLAKIQLLNVKKYAEVTYHPVTSVADAARKCELFVSDQYLDYIDGILYSTKQGAIITGRMTDSPDDGLTIQTFSNAEDPWYFLHVRDRISKTTGPISESAFEYWPFPFNDWTRWWLDDFCHTRMLYTALHASGQSKTYIVQDLALPFSTVTDFIHYTTEKFNI</sequence>
<keyword evidence="3" id="KW-0812">Transmembrane</keyword>
<dbReference type="EC" id="1.3.1.72" evidence="2"/>
<reference evidence="7" key="1">
    <citation type="journal article" date="2020" name="Stud. Mycol.">
        <title>101 Dothideomycetes genomes: a test case for predicting lifestyles and emergence of pathogens.</title>
        <authorList>
            <person name="Haridas S."/>
            <person name="Albert R."/>
            <person name="Binder M."/>
            <person name="Bloem J."/>
            <person name="Labutti K."/>
            <person name="Salamov A."/>
            <person name="Andreopoulos B."/>
            <person name="Baker S."/>
            <person name="Barry K."/>
            <person name="Bills G."/>
            <person name="Bluhm B."/>
            <person name="Cannon C."/>
            <person name="Castanera R."/>
            <person name="Culley D."/>
            <person name="Daum C."/>
            <person name="Ezra D."/>
            <person name="Gonzalez J."/>
            <person name="Henrissat B."/>
            <person name="Kuo A."/>
            <person name="Liang C."/>
            <person name="Lipzen A."/>
            <person name="Lutzoni F."/>
            <person name="Magnuson J."/>
            <person name="Mondo S."/>
            <person name="Nolan M."/>
            <person name="Ohm R."/>
            <person name="Pangilinan J."/>
            <person name="Park H.-J."/>
            <person name="Ramirez L."/>
            <person name="Alfaro M."/>
            <person name="Sun H."/>
            <person name="Tritt A."/>
            <person name="Yoshinaga Y."/>
            <person name="Zwiers L.-H."/>
            <person name="Turgeon B."/>
            <person name="Goodwin S."/>
            <person name="Spatafora J."/>
            <person name="Crous P."/>
            <person name="Grigoriev I."/>
        </authorList>
    </citation>
    <scope>NUCLEOTIDE SEQUENCE</scope>
    <source>
        <strain evidence="7">CBS 107.79</strain>
    </source>
</reference>
<dbReference type="PROSITE" id="PS51387">
    <property type="entry name" value="FAD_PCMH"/>
    <property type="match status" value="1"/>
</dbReference>
<dbReference type="InterPro" id="IPR016166">
    <property type="entry name" value="FAD-bd_PCMH"/>
</dbReference>
<organism evidence="7 8">
    <name type="scientific">Bimuria novae-zelandiae CBS 107.79</name>
    <dbReference type="NCBI Taxonomy" id="1447943"/>
    <lineage>
        <taxon>Eukaryota</taxon>
        <taxon>Fungi</taxon>
        <taxon>Dikarya</taxon>
        <taxon>Ascomycota</taxon>
        <taxon>Pezizomycotina</taxon>
        <taxon>Dothideomycetes</taxon>
        <taxon>Pleosporomycetidae</taxon>
        <taxon>Pleosporales</taxon>
        <taxon>Massarineae</taxon>
        <taxon>Didymosphaeriaceae</taxon>
        <taxon>Bimuria</taxon>
    </lineage>
</organism>